<reference evidence="2" key="1">
    <citation type="submission" date="2024-05" db="EMBL/GenBank/DDBJ databases">
        <authorList>
            <person name="Kim S."/>
            <person name="Heo J."/>
            <person name="Choi H."/>
            <person name="Choi Y."/>
            <person name="Kwon S.-W."/>
            <person name="Kim Y."/>
        </authorList>
    </citation>
    <scope>NUCLEOTIDE SEQUENCE</scope>
    <source>
        <strain evidence="2">KACC 23697</strain>
    </source>
</reference>
<dbReference type="EMBL" id="CP157485">
    <property type="protein sequence ID" value="XBO45902.1"/>
    <property type="molecule type" value="Genomic_DNA"/>
</dbReference>
<dbReference type="Gene3D" id="3.30.950.30">
    <property type="entry name" value="Schlafen, AAA domain"/>
    <property type="match status" value="1"/>
</dbReference>
<name>A0AAU7JZQ0_9SPHI</name>
<accession>A0AAU7JZQ0</accession>
<evidence type="ECO:0000259" key="1">
    <source>
        <dbReference type="Pfam" id="PF04326"/>
    </source>
</evidence>
<gene>
    <name evidence="2" type="ORF">ABEG20_11435</name>
</gene>
<sequence>MNIKQLTEQVKIDIDNLKNHGIFPKENNLYDFKMELNFYGLTDSIEIFMRNFAKDILSFGNGNGGIILIGIKENKALGILEDVGLNEVNLTILDKVDLNEITQKFQKVCKANIDIDLQCFQSGTRKFYYLLIGKQNQVIIPINDFSDYKLKKGDIVYRVSGNNKVANETTQDFNHFIQIKSGEKNKEFMEIWSKLLPEIFEINPREILLINPVLNKVYGYNSKDAILSSSEIDIDQNENGVFNIILRAISAGEIGKISDTEGKPLYKIVGEIKSLSPRDFISISTLEAEVKKIGDYKFTNVQLKIILKHLDWVNDPKFKVENPIKNTVNESFNQYIWIESFDTLKDVHKIVFSKEAIKQVFAVVQDKNLHKTLFGKDLELKKHTNINPEN</sequence>
<protein>
    <submittedName>
        <fullName evidence="2">RNA-binding domain-containing protein</fullName>
    </submittedName>
</protein>
<dbReference type="Pfam" id="PF04326">
    <property type="entry name" value="SLFN_AlbA_2"/>
    <property type="match status" value="1"/>
</dbReference>
<dbReference type="InterPro" id="IPR007421">
    <property type="entry name" value="Schlafen_AlbA_2_dom"/>
</dbReference>
<dbReference type="InterPro" id="IPR038461">
    <property type="entry name" value="Schlafen_AlbA_2_dom_sf"/>
</dbReference>
<dbReference type="AlphaFoldDB" id="A0AAU7JZQ0"/>
<organism evidence="2">
    <name type="scientific">Pedobacter sp. KACC 23697</name>
    <dbReference type="NCBI Taxonomy" id="3149230"/>
    <lineage>
        <taxon>Bacteria</taxon>
        <taxon>Pseudomonadati</taxon>
        <taxon>Bacteroidota</taxon>
        <taxon>Sphingobacteriia</taxon>
        <taxon>Sphingobacteriales</taxon>
        <taxon>Sphingobacteriaceae</taxon>
        <taxon>Pedobacter</taxon>
    </lineage>
</organism>
<dbReference type="RefSeq" id="WP_406823481.1">
    <property type="nucleotide sequence ID" value="NZ_CP157485.1"/>
</dbReference>
<feature type="domain" description="Schlafen AlbA-2" evidence="1">
    <location>
        <begin position="26"/>
        <end position="166"/>
    </location>
</feature>
<proteinExistence type="predicted"/>
<evidence type="ECO:0000313" key="2">
    <source>
        <dbReference type="EMBL" id="XBO45902.1"/>
    </source>
</evidence>